<dbReference type="SMART" id="SM00014">
    <property type="entry name" value="acidPPc"/>
    <property type="match status" value="1"/>
</dbReference>
<dbReference type="AlphaFoldDB" id="J7IYG0"/>
<keyword evidence="1" id="KW-0812">Transmembrane</keyword>
<keyword evidence="1" id="KW-1133">Transmembrane helix</keyword>
<dbReference type="STRING" id="768704.Desmer_3310"/>
<dbReference type="InterPro" id="IPR000326">
    <property type="entry name" value="PAP2/HPO"/>
</dbReference>
<feature type="transmembrane region" description="Helical" evidence="1">
    <location>
        <begin position="266"/>
        <end position="284"/>
    </location>
</feature>
<name>J7IYG0_DESMD</name>
<feature type="transmembrane region" description="Helical" evidence="1">
    <location>
        <begin position="30"/>
        <end position="52"/>
    </location>
</feature>
<organism evidence="3 4">
    <name type="scientific">Desulfosporosinus meridiei (strain ATCC BAA-275 / DSM 13257 / KCTC 12902 / NCIMB 13706 / S10)</name>
    <dbReference type="NCBI Taxonomy" id="768704"/>
    <lineage>
        <taxon>Bacteria</taxon>
        <taxon>Bacillati</taxon>
        <taxon>Bacillota</taxon>
        <taxon>Clostridia</taxon>
        <taxon>Eubacteriales</taxon>
        <taxon>Desulfitobacteriaceae</taxon>
        <taxon>Desulfosporosinus</taxon>
    </lineage>
</organism>
<accession>J7IYG0</accession>
<feature type="transmembrane region" description="Helical" evidence="1">
    <location>
        <begin position="237"/>
        <end position="254"/>
    </location>
</feature>
<feature type="transmembrane region" description="Helical" evidence="1">
    <location>
        <begin position="183"/>
        <end position="201"/>
    </location>
</feature>
<keyword evidence="4" id="KW-1185">Reference proteome</keyword>
<feature type="transmembrane region" description="Helical" evidence="1">
    <location>
        <begin position="128"/>
        <end position="149"/>
    </location>
</feature>
<dbReference type="InterPro" id="IPR036938">
    <property type="entry name" value="PAP2/HPO_sf"/>
</dbReference>
<dbReference type="PANTHER" id="PTHR14969">
    <property type="entry name" value="SPHINGOSINE-1-PHOSPHATE PHOSPHOHYDROLASE"/>
    <property type="match status" value="1"/>
</dbReference>
<dbReference type="Proteomes" id="UP000005262">
    <property type="component" value="Chromosome"/>
</dbReference>
<reference evidence="3 4" key="1">
    <citation type="journal article" date="2012" name="J. Bacteriol.">
        <title>Complete genome sequences of Desulfosporosinus orientis DSM765T, Desulfosporosinus youngiae DSM17734T, Desulfosporosinus meridiei DSM13257T, and Desulfosporosinus acidiphilus DSM22704T.</title>
        <authorList>
            <person name="Pester M."/>
            <person name="Brambilla E."/>
            <person name="Alazard D."/>
            <person name="Rattei T."/>
            <person name="Weinmaier T."/>
            <person name="Han J."/>
            <person name="Lucas S."/>
            <person name="Lapidus A."/>
            <person name="Cheng J.F."/>
            <person name="Goodwin L."/>
            <person name="Pitluck S."/>
            <person name="Peters L."/>
            <person name="Ovchinnikova G."/>
            <person name="Teshima H."/>
            <person name="Detter J.C."/>
            <person name="Han C.S."/>
            <person name="Tapia R."/>
            <person name="Land M.L."/>
            <person name="Hauser L."/>
            <person name="Kyrpides N.C."/>
            <person name="Ivanova N.N."/>
            <person name="Pagani I."/>
            <person name="Huntmann M."/>
            <person name="Wei C.L."/>
            <person name="Davenport K.W."/>
            <person name="Daligault H."/>
            <person name="Chain P.S."/>
            <person name="Chen A."/>
            <person name="Mavromatis K."/>
            <person name="Markowitz V."/>
            <person name="Szeto E."/>
            <person name="Mikhailova N."/>
            <person name="Pati A."/>
            <person name="Wagner M."/>
            <person name="Woyke T."/>
            <person name="Ollivier B."/>
            <person name="Klenk H.P."/>
            <person name="Spring S."/>
            <person name="Loy A."/>
        </authorList>
    </citation>
    <scope>NUCLEOTIDE SEQUENCE [LARGE SCALE GENOMIC DNA]</scope>
    <source>
        <strain evidence="4">ATCC BAA-275 / DSM 13257 / NCIMB 13706 / S10</strain>
    </source>
</reference>
<evidence type="ECO:0000313" key="3">
    <source>
        <dbReference type="EMBL" id="AFQ45184.1"/>
    </source>
</evidence>
<evidence type="ECO:0000313" key="4">
    <source>
        <dbReference type="Proteomes" id="UP000005262"/>
    </source>
</evidence>
<sequence length="303" mass="34263">MRRGGYQSMEYLLEMLKWIQSIRNPVLDQVFTSITVLGEDYFAIAILCLILWCVSKKSGYVIGFAYLTSWIFNFSLKEAFKIPRPFVLDKSIIPIRPETATGYSFPSGHTQGISALSTAAASAFRRRWIYAAGIILVILMAMSRLYLGVHTLLDVAVGAVAGFAWVYAANFVFSYAERTNRKALLLILFIPMLLGMILVRTHDYYKIAGTFSSFIIGYLLDSRYIHYEAKGLIWQQVIKFILGMTILIALKIIVKEVLGETLTSDYIRYLSIGFWITVAAPLLFNKMFAAKPYDTADKVNSQI</sequence>
<dbReference type="PANTHER" id="PTHR14969:SF13">
    <property type="entry name" value="AT30094P"/>
    <property type="match status" value="1"/>
</dbReference>
<dbReference type="SUPFAM" id="SSF48317">
    <property type="entry name" value="Acid phosphatase/Vanadium-dependent haloperoxidase"/>
    <property type="match status" value="1"/>
</dbReference>
<reference evidence="4" key="2">
    <citation type="submission" date="2012-08" db="EMBL/GenBank/DDBJ databases">
        <title>Finished genome of Desulfosporosinus meridiei DSM 13257.</title>
        <authorList>
            <person name="Huntemann M."/>
            <person name="Wei C.-L."/>
            <person name="Han J."/>
            <person name="Detter J.C."/>
            <person name="Han C."/>
            <person name="Davenport K."/>
            <person name="Daligault H."/>
            <person name="Erkkila T."/>
            <person name="Gu W."/>
            <person name="Munk A.C.C."/>
            <person name="Teshima H."/>
            <person name="Xu Y."/>
            <person name="Chain P."/>
            <person name="Tapia R."/>
            <person name="Chen A."/>
            <person name="Krypides N."/>
            <person name="Mavromatis K."/>
            <person name="Markowitz V."/>
            <person name="Szeto E."/>
            <person name="Ivanova N."/>
            <person name="Mikhailova N."/>
            <person name="Ovchinnikova G."/>
            <person name="Pagani I."/>
            <person name="Pati A."/>
            <person name="Goodwin L."/>
            <person name="Peters L."/>
            <person name="Pitluck S."/>
            <person name="Woyke T."/>
            <person name="Pester M."/>
            <person name="Spring S."/>
            <person name="Ollivier B."/>
            <person name="Rattei T."/>
            <person name="Klenk H.-P."/>
            <person name="Wagner M."/>
            <person name="Loy A."/>
        </authorList>
    </citation>
    <scope>NUCLEOTIDE SEQUENCE [LARGE SCALE GENOMIC DNA]</scope>
    <source>
        <strain evidence="4">ATCC BAA-275 / DSM 13257 / NCIMB 13706 / S10</strain>
    </source>
</reference>
<keyword evidence="1" id="KW-0472">Membrane</keyword>
<dbReference type="EMBL" id="CP003629">
    <property type="protein sequence ID" value="AFQ45184.1"/>
    <property type="molecule type" value="Genomic_DNA"/>
</dbReference>
<evidence type="ECO:0000256" key="1">
    <source>
        <dbReference type="SAM" id="Phobius"/>
    </source>
</evidence>
<dbReference type="Gene3D" id="1.20.144.10">
    <property type="entry name" value="Phosphatidic acid phosphatase type 2/haloperoxidase"/>
    <property type="match status" value="2"/>
</dbReference>
<proteinExistence type="predicted"/>
<protein>
    <submittedName>
        <fullName evidence="3">Membrane-associated phospholipid phosphatase</fullName>
    </submittedName>
</protein>
<feature type="transmembrane region" description="Helical" evidence="1">
    <location>
        <begin position="155"/>
        <end position="176"/>
    </location>
</feature>
<dbReference type="Pfam" id="PF01569">
    <property type="entry name" value="PAP2"/>
    <property type="match status" value="1"/>
</dbReference>
<gene>
    <name evidence="3" type="ordered locus">Desmer_3310</name>
</gene>
<feature type="domain" description="Phosphatidic acid phosphatase type 2/haloperoxidase" evidence="2">
    <location>
        <begin position="58"/>
        <end position="170"/>
    </location>
</feature>
<dbReference type="eggNOG" id="COG0671">
    <property type="taxonomic scope" value="Bacteria"/>
</dbReference>
<dbReference type="HOGENOM" id="CLU_068892_1_1_9"/>
<evidence type="ECO:0000259" key="2">
    <source>
        <dbReference type="SMART" id="SM00014"/>
    </source>
</evidence>
<dbReference type="KEGG" id="dmi:Desmer_3310"/>
<feature type="transmembrane region" description="Helical" evidence="1">
    <location>
        <begin position="58"/>
        <end position="76"/>
    </location>
</feature>